<name>A0A2S2FFL0_9GAMM</name>
<dbReference type="Proteomes" id="UP000245977">
    <property type="component" value="Chromosome"/>
</dbReference>
<reference evidence="1" key="1">
    <citation type="submission" date="2019-08" db="EMBL/GenBank/DDBJ databases">
        <title>The complete genome of Acinetobacter defluvii strain WCHAD010030.</title>
        <authorList>
            <person name="Hu Y."/>
            <person name="Qin J."/>
            <person name="Feng Y."/>
            <person name="Zong Z."/>
        </authorList>
    </citation>
    <scope>NUCLEOTIDE SEQUENCE</scope>
    <source>
        <strain evidence="1">WCHA30</strain>
    </source>
</reference>
<dbReference type="KEGG" id="adv:DJ533_14820"/>
<dbReference type="EMBL" id="CP029397">
    <property type="protein sequence ID" value="AWL29744.1"/>
    <property type="molecule type" value="Genomic_DNA"/>
</dbReference>
<sequence>MDLFYVLLNIQEFAEDGIIYAEKPWHLQSNAKVITDSQPIFINDEKLEYFLEVFIVLELFEEMQTSNTCLQDQCLRIIEYANHDA</sequence>
<gene>
    <name evidence="1" type="ORF">DJ533_14820</name>
</gene>
<protein>
    <submittedName>
        <fullName evidence="1">Uncharacterized protein</fullName>
    </submittedName>
</protein>
<proteinExistence type="predicted"/>
<dbReference type="STRING" id="1871111.GCA_001704615_03522"/>
<dbReference type="AlphaFoldDB" id="A0A2S2FFL0"/>
<evidence type="ECO:0000313" key="1">
    <source>
        <dbReference type="EMBL" id="AWL29744.1"/>
    </source>
</evidence>
<organism evidence="1 2">
    <name type="scientific">Acinetobacter defluvii</name>
    <dbReference type="NCBI Taxonomy" id="1871111"/>
    <lineage>
        <taxon>Bacteria</taxon>
        <taxon>Pseudomonadati</taxon>
        <taxon>Pseudomonadota</taxon>
        <taxon>Gammaproteobacteria</taxon>
        <taxon>Moraxellales</taxon>
        <taxon>Moraxellaceae</taxon>
        <taxon>Acinetobacter</taxon>
    </lineage>
</organism>
<evidence type="ECO:0000313" key="2">
    <source>
        <dbReference type="Proteomes" id="UP000245977"/>
    </source>
</evidence>
<dbReference type="OrthoDB" id="5917469at2"/>
<keyword evidence="2" id="KW-1185">Reference proteome</keyword>
<accession>A0A2S2FFL0</accession>